<organism evidence="2 3">
    <name type="scientific">Leishmania mexicana (strain MHOM/GT/2001/U1103)</name>
    <dbReference type="NCBI Taxonomy" id="929439"/>
    <lineage>
        <taxon>Eukaryota</taxon>
        <taxon>Discoba</taxon>
        <taxon>Euglenozoa</taxon>
        <taxon>Kinetoplastea</taxon>
        <taxon>Metakinetoplastina</taxon>
        <taxon>Trypanosomatida</taxon>
        <taxon>Trypanosomatidae</taxon>
        <taxon>Leishmaniinae</taxon>
        <taxon>Leishmania</taxon>
    </lineage>
</organism>
<proteinExistence type="predicted"/>
<keyword evidence="3" id="KW-1185">Reference proteome</keyword>
<dbReference type="OMA" id="GVTDCDE"/>
<dbReference type="AlphaFoldDB" id="E9B2X3"/>
<feature type="compositionally biased region" description="Polar residues" evidence="1">
    <location>
        <begin position="400"/>
        <end position="418"/>
    </location>
</feature>
<dbReference type="KEGG" id="lmi:LMXM_31_1950"/>
<sequence length="427" mass="47031">MEQHNPKGCIVPAENQSNANECAHLNKGEIKQESGHATERLETQLMYGEVDDASPSDWSEADAAGQPQTLYAACGGDAEEDEESHDPERTVDDAPYADPDGLSLLWTMDEETVLMHSSQVSLERIRTRLEVLLLGVSEAIRVRKASHALQYRASIRPVMSFQEKVLAADHALRRIIGEAFVSFAEREAMQMVHLCSLADKGVTDCDELVRNGVVILQALMHDGEAVQDLEQFRRFVSAHRAEITSPQWQCDFVTALQSLAVGFLRHPEAVMASYGHSVNQIVQREALYMALLRFCGGRPVGDIPARASAADKAKPVAARTHSPHAVATSRRRASGVSTPLQRKRETKPIHTPKYEGGTARKQRPSGLHQGSMIPPEIRQRARSSASSRPSRRRDLGSKFRPNSTTFSCSSVGAGQKTSALAPRRKDR</sequence>
<dbReference type="Proteomes" id="UP000007259">
    <property type="component" value="Chromosome 31"/>
</dbReference>
<accession>E9B2X3</accession>
<dbReference type="GeneID" id="13453632"/>
<dbReference type="VEuPathDB" id="TriTrypDB:LmxM.31.1950"/>
<protein>
    <submittedName>
        <fullName evidence="2">Uncharacterized protein</fullName>
    </submittedName>
</protein>
<evidence type="ECO:0000313" key="3">
    <source>
        <dbReference type="Proteomes" id="UP000007259"/>
    </source>
</evidence>
<dbReference type="EMBL" id="FR799584">
    <property type="protein sequence ID" value="CBZ29587.1"/>
    <property type="molecule type" value="Genomic_DNA"/>
</dbReference>
<dbReference type="PhylomeDB" id="E9B2X3"/>
<feature type="region of interest" description="Disordered" evidence="1">
    <location>
        <begin position="75"/>
        <end position="97"/>
    </location>
</feature>
<dbReference type="OrthoDB" id="263178at2759"/>
<evidence type="ECO:0000313" key="2">
    <source>
        <dbReference type="EMBL" id="CBZ29587.1"/>
    </source>
</evidence>
<dbReference type="RefSeq" id="XP_003878041.1">
    <property type="nucleotide sequence ID" value="XM_003877992.1"/>
</dbReference>
<feature type="region of interest" description="Disordered" evidence="1">
    <location>
        <begin position="310"/>
        <end position="427"/>
    </location>
</feature>
<evidence type="ECO:0000256" key="1">
    <source>
        <dbReference type="SAM" id="MobiDB-lite"/>
    </source>
</evidence>
<gene>
    <name evidence="2" type="ORF">LMXM_31_1950</name>
</gene>
<name>E9B2X3_LEIMU</name>
<reference evidence="2 3" key="1">
    <citation type="journal article" date="2011" name="Genome Res.">
        <title>Chromosome and gene copy number variation allow major structural change between species and strains of Leishmania.</title>
        <authorList>
            <person name="Rogers M.B."/>
            <person name="Hilley J.D."/>
            <person name="Dickens N.J."/>
            <person name="Wilkes J."/>
            <person name="Bates P.A."/>
            <person name="Depledge D.P."/>
            <person name="Harris D."/>
            <person name="Her Y."/>
            <person name="Herzyk P."/>
            <person name="Imamura H."/>
            <person name="Otto T.D."/>
            <person name="Sanders M."/>
            <person name="Seeger K."/>
            <person name="Dujardin J.C."/>
            <person name="Berriman M."/>
            <person name="Smith D.F."/>
            <person name="Hertz-Fowler C."/>
            <person name="Mottram J.C."/>
        </authorList>
    </citation>
    <scope>NUCLEOTIDE SEQUENCE [LARGE SCALE GENOMIC DNA]</scope>
    <source>
        <strain evidence="2 3">MHOM/GT/2001/U1103</strain>
    </source>
</reference>